<protein>
    <submittedName>
        <fullName evidence="2">Uncharacterized protein</fullName>
    </submittedName>
</protein>
<dbReference type="AlphaFoldDB" id="A0AAV4MLY0"/>
<feature type="region of interest" description="Disordered" evidence="1">
    <location>
        <begin position="58"/>
        <end position="77"/>
    </location>
</feature>
<evidence type="ECO:0000313" key="3">
    <source>
        <dbReference type="Proteomes" id="UP001054945"/>
    </source>
</evidence>
<gene>
    <name evidence="2" type="ORF">CEXT_709421</name>
</gene>
<organism evidence="2 3">
    <name type="scientific">Caerostris extrusa</name>
    <name type="common">Bark spider</name>
    <name type="synonym">Caerostris bankana</name>
    <dbReference type="NCBI Taxonomy" id="172846"/>
    <lineage>
        <taxon>Eukaryota</taxon>
        <taxon>Metazoa</taxon>
        <taxon>Ecdysozoa</taxon>
        <taxon>Arthropoda</taxon>
        <taxon>Chelicerata</taxon>
        <taxon>Arachnida</taxon>
        <taxon>Araneae</taxon>
        <taxon>Araneomorphae</taxon>
        <taxon>Entelegynae</taxon>
        <taxon>Araneoidea</taxon>
        <taxon>Araneidae</taxon>
        <taxon>Caerostris</taxon>
    </lineage>
</organism>
<proteinExistence type="predicted"/>
<keyword evidence="3" id="KW-1185">Reference proteome</keyword>
<evidence type="ECO:0000313" key="2">
    <source>
        <dbReference type="EMBL" id="GIX73411.1"/>
    </source>
</evidence>
<evidence type="ECO:0000256" key="1">
    <source>
        <dbReference type="SAM" id="MobiDB-lite"/>
    </source>
</evidence>
<reference evidence="2 3" key="1">
    <citation type="submission" date="2021-06" db="EMBL/GenBank/DDBJ databases">
        <title>Caerostris extrusa draft genome.</title>
        <authorList>
            <person name="Kono N."/>
            <person name="Arakawa K."/>
        </authorList>
    </citation>
    <scope>NUCLEOTIDE SEQUENCE [LARGE SCALE GENOMIC DNA]</scope>
</reference>
<feature type="compositionally biased region" description="Basic and acidic residues" evidence="1">
    <location>
        <begin position="66"/>
        <end position="76"/>
    </location>
</feature>
<comment type="caution">
    <text evidence="2">The sequence shown here is derived from an EMBL/GenBank/DDBJ whole genome shotgun (WGS) entry which is preliminary data.</text>
</comment>
<accession>A0AAV4MLY0</accession>
<dbReference type="EMBL" id="BPLR01019950">
    <property type="protein sequence ID" value="GIX73411.1"/>
    <property type="molecule type" value="Genomic_DNA"/>
</dbReference>
<sequence>MSHGTFKRVQHPWSLRNGFQTCAYLIRGEPFLIVQNFLLGDFGESCICDQETVIPGSSSETLAIDGPEKDSADRPTKLTSIPPWTTAWGKLWENI</sequence>
<name>A0AAV4MLY0_CAEEX</name>
<dbReference type="Proteomes" id="UP001054945">
    <property type="component" value="Unassembled WGS sequence"/>
</dbReference>